<evidence type="ECO:0000313" key="1">
    <source>
        <dbReference type="EMBL" id="BDQ61341.1"/>
    </source>
</evidence>
<organism evidence="1 2">
    <name type="scientific">Enterococcus faecalis</name>
    <name type="common">Streptococcus faecalis</name>
    <dbReference type="NCBI Taxonomy" id="1351"/>
    <lineage>
        <taxon>Bacteria</taxon>
        <taxon>Bacillati</taxon>
        <taxon>Bacillota</taxon>
        <taxon>Bacilli</taxon>
        <taxon>Lactobacillales</taxon>
        <taxon>Enterococcaceae</taxon>
        <taxon>Enterococcus</taxon>
    </lineage>
</organism>
<protein>
    <submittedName>
        <fullName evidence="1">Uncharacterized protein</fullName>
    </submittedName>
</protein>
<gene>
    <name evidence="1" type="ORF">EfsSVR2332_14190</name>
</gene>
<reference evidence="1" key="1">
    <citation type="submission" date="2022-08" db="EMBL/GenBank/DDBJ databases">
        <title>Molecular epidemiological analysis of five strains of VanD-type vancomycin-resistant Enterococcus faecalis.</title>
        <authorList>
            <person name="Mimura K."/>
            <person name="Hashimoto Y."/>
            <person name="Tomita H."/>
        </authorList>
    </citation>
    <scope>NUCLEOTIDE SEQUENCE</scope>
    <source>
        <strain evidence="1">SVR2332</strain>
    </source>
</reference>
<sequence>MAANQGLREAMRHAISEQLPEVTLLIPPLKLCGDNAAMIGAAAFIEAEKNHFASYNLNAEPGVSFMTISEEG</sequence>
<accession>A0AC59HP20</accession>
<name>A0AC59HP20_ENTFL</name>
<proteinExistence type="predicted"/>
<dbReference type="Proteomes" id="UP001317613">
    <property type="component" value="Chromosome"/>
</dbReference>
<evidence type="ECO:0000313" key="2">
    <source>
        <dbReference type="Proteomes" id="UP001317613"/>
    </source>
</evidence>
<dbReference type="EMBL" id="AP026729">
    <property type="protein sequence ID" value="BDQ61341.1"/>
    <property type="molecule type" value="Genomic_DNA"/>
</dbReference>